<dbReference type="InterPro" id="IPR036908">
    <property type="entry name" value="RlpA-like_sf"/>
</dbReference>
<dbReference type="CDD" id="cd22191">
    <property type="entry name" value="DPBB_RlpA_EXP_N-like"/>
    <property type="match status" value="1"/>
</dbReference>
<organism evidence="3 4">
    <name type="scientific">Hortaea werneckii</name>
    <name type="common">Black yeast</name>
    <name type="synonym">Cladosporium werneckii</name>
    <dbReference type="NCBI Taxonomy" id="91943"/>
    <lineage>
        <taxon>Eukaryota</taxon>
        <taxon>Fungi</taxon>
        <taxon>Dikarya</taxon>
        <taxon>Ascomycota</taxon>
        <taxon>Pezizomycotina</taxon>
        <taxon>Dothideomycetes</taxon>
        <taxon>Dothideomycetidae</taxon>
        <taxon>Mycosphaerellales</taxon>
        <taxon>Teratosphaeriaceae</taxon>
        <taxon>Hortaea</taxon>
    </lineage>
</organism>
<evidence type="ECO:0000256" key="2">
    <source>
        <dbReference type="SAM" id="Phobius"/>
    </source>
</evidence>
<evidence type="ECO:0000313" key="3">
    <source>
        <dbReference type="EMBL" id="RMY40045.1"/>
    </source>
</evidence>
<dbReference type="EMBL" id="QWIM01000089">
    <property type="protein sequence ID" value="RMY40045.1"/>
    <property type="molecule type" value="Genomic_DNA"/>
</dbReference>
<protein>
    <recommendedName>
        <fullName evidence="5">RlpA-like protein double-psi beta-barrel domain-containing protein</fullName>
    </recommendedName>
</protein>
<sequence length="233" mass="24792">MSGPANKADSEKEIEIPEWENAAVGTQTKDTAGGLTGTRSLLDRVLPPQKRYLGLKRKTFLWIILAISLCLLALIAGLSVQGKLNILAVISTNVTNGDPNSSNSNLPLPSNADTFTGDLTYYQPGLGACGVTSTEDDFIVSLSHILFDAAGSSTDAGGNSNENPLCGKMLRATRYNEEASAQRSVDLRVVDRCTGCEVDDLDTSLKAFERLAPSASGRVDVSWAWLQPAQTGN</sequence>
<gene>
    <name evidence="3" type="ORF">D0866_01532</name>
</gene>
<reference evidence="3 4" key="1">
    <citation type="journal article" date="2018" name="BMC Genomics">
        <title>Genomic evidence for intraspecific hybridization in a clonal and extremely halotolerant yeast.</title>
        <authorList>
            <person name="Gostincar C."/>
            <person name="Stajich J.E."/>
            <person name="Zupancic J."/>
            <person name="Zalar P."/>
            <person name="Gunde-Cimerman N."/>
        </authorList>
    </citation>
    <scope>NUCLEOTIDE SEQUENCE [LARGE SCALE GENOMIC DNA]</scope>
    <source>
        <strain evidence="3 4">EXF-6651</strain>
    </source>
</reference>
<keyword evidence="2" id="KW-0472">Membrane</keyword>
<dbReference type="Gene3D" id="2.40.40.10">
    <property type="entry name" value="RlpA-like domain"/>
    <property type="match status" value="1"/>
</dbReference>
<evidence type="ECO:0000313" key="4">
    <source>
        <dbReference type="Proteomes" id="UP000276864"/>
    </source>
</evidence>
<name>A0A3M7BJV4_HORWE</name>
<dbReference type="VEuPathDB" id="FungiDB:BTJ68_15041"/>
<dbReference type="SUPFAM" id="SSF50685">
    <property type="entry name" value="Barwin-like endoglucanases"/>
    <property type="match status" value="1"/>
</dbReference>
<dbReference type="AlphaFoldDB" id="A0A3M7BJV4"/>
<accession>A0A3M7BJV4</accession>
<feature type="transmembrane region" description="Helical" evidence="2">
    <location>
        <begin position="60"/>
        <end position="80"/>
    </location>
</feature>
<dbReference type="PANTHER" id="PTHR31836:SF27">
    <property type="entry name" value="RLPA-LIKE PROTEIN DOUBLE-PSI BETA-BARREL DOMAIN-CONTAINING PROTEIN"/>
    <property type="match status" value="1"/>
</dbReference>
<dbReference type="Proteomes" id="UP000276864">
    <property type="component" value="Unassembled WGS sequence"/>
</dbReference>
<dbReference type="PANTHER" id="PTHR31836">
    <property type="match status" value="1"/>
</dbReference>
<evidence type="ECO:0000256" key="1">
    <source>
        <dbReference type="ARBA" id="ARBA00022729"/>
    </source>
</evidence>
<keyword evidence="2" id="KW-0812">Transmembrane</keyword>
<proteinExistence type="predicted"/>
<keyword evidence="2" id="KW-1133">Transmembrane helix</keyword>
<evidence type="ECO:0008006" key="5">
    <source>
        <dbReference type="Google" id="ProtNLM"/>
    </source>
</evidence>
<keyword evidence="1" id="KW-0732">Signal</keyword>
<dbReference type="InterPro" id="IPR051477">
    <property type="entry name" value="Expansin_CellWall"/>
</dbReference>
<comment type="caution">
    <text evidence="3">The sequence shown here is derived from an EMBL/GenBank/DDBJ whole genome shotgun (WGS) entry which is preliminary data.</text>
</comment>